<reference evidence="6" key="1">
    <citation type="submission" date="2020-06" db="EMBL/GenBank/DDBJ databases">
        <authorList>
            <person name="Li T."/>
            <person name="Hu X."/>
            <person name="Zhang T."/>
            <person name="Song X."/>
            <person name="Zhang H."/>
            <person name="Dai N."/>
            <person name="Sheng W."/>
            <person name="Hou X."/>
            <person name="Wei L."/>
        </authorList>
    </citation>
    <scope>NUCLEOTIDE SEQUENCE</scope>
    <source>
        <strain evidence="6">G02</strain>
        <tissue evidence="6">Leaf</tissue>
    </source>
</reference>
<feature type="region of interest" description="Disordered" evidence="4">
    <location>
        <begin position="1"/>
        <end position="23"/>
    </location>
</feature>
<evidence type="ECO:0000313" key="6">
    <source>
        <dbReference type="EMBL" id="KAL0436835.1"/>
    </source>
</evidence>
<gene>
    <name evidence="6" type="ORF">Sradi_0391400</name>
</gene>
<dbReference type="InterPro" id="IPR004140">
    <property type="entry name" value="Exo70"/>
</dbReference>
<dbReference type="Gene3D" id="1.20.1280.170">
    <property type="entry name" value="Exocyst complex component Exo70"/>
    <property type="match status" value="1"/>
</dbReference>
<name>A0AAW2W6C6_SESRA</name>
<dbReference type="Pfam" id="PF03081">
    <property type="entry name" value="Exo70_C"/>
    <property type="match status" value="1"/>
</dbReference>
<reference evidence="6" key="2">
    <citation type="journal article" date="2024" name="Plant">
        <title>Genomic evolution and insights into agronomic trait innovations of Sesamum species.</title>
        <authorList>
            <person name="Miao H."/>
            <person name="Wang L."/>
            <person name="Qu L."/>
            <person name="Liu H."/>
            <person name="Sun Y."/>
            <person name="Le M."/>
            <person name="Wang Q."/>
            <person name="Wei S."/>
            <person name="Zheng Y."/>
            <person name="Lin W."/>
            <person name="Duan Y."/>
            <person name="Cao H."/>
            <person name="Xiong S."/>
            <person name="Wang X."/>
            <person name="Wei L."/>
            <person name="Li C."/>
            <person name="Ma Q."/>
            <person name="Ju M."/>
            <person name="Zhao R."/>
            <person name="Li G."/>
            <person name="Mu C."/>
            <person name="Tian Q."/>
            <person name="Mei H."/>
            <person name="Zhang T."/>
            <person name="Gao T."/>
            <person name="Zhang H."/>
        </authorList>
    </citation>
    <scope>NUCLEOTIDE SEQUENCE</scope>
    <source>
        <strain evidence="6">G02</strain>
    </source>
</reference>
<dbReference type="GO" id="GO:0006887">
    <property type="term" value="P:exocytosis"/>
    <property type="evidence" value="ECO:0007669"/>
    <property type="project" value="UniProtKB-KW"/>
</dbReference>
<protein>
    <recommendedName>
        <fullName evidence="3">Exocyst subunit Exo70 family protein</fullName>
    </recommendedName>
</protein>
<evidence type="ECO:0000256" key="3">
    <source>
        <dbReference type="RuleBase" id="RU365026"/>
    </source>
</evidence>
<dbReference type="PANTHER" id="PTHR12542">
    <property type="entry name" value="EXOCYST COMPLEX PROTEIN EXO70"/>
    <property type="match status" value="1"/>
</dbReference>
<dbReference type="GO" id="GO:0005546">
    <property type="term" value="F:phosphatidylinositol-4,5-bisphosphate binding"/>
    <property type="evidence" value="ECO:0007669"/>
    <property type="project" value="InterPro"/>
</dbReference>
<evidence type="ECO:0000256" key="2">
    <source>
        <dbReference type="ARBA" id="ARBA00022448"/>
    </source>
</evidence>
<dbReference type="GO" id="GO:0015031">
    <property type="term" value="P:protein transport"/>
    <property type="evidence" value="ECO:0007669"/>
    <property type="project" value="UniProtKB-KW"/>
</dbReference>
<dbReference type="AlphaFoldDB" id="A0AAW2W6C6"/>
<dbReference type="PANTHER" id="PTHR12542:SF17">
    <property type="entry name" value="EXOCYST SUBUNIT EXO70 FAMILY PROTEIN"/>
    <property type="match status" value="1"/>
</dbReference>
<keyword evidence="3" id="KW-0653">Protein transport</keyword>
<dbReference type="GO" id="GO:0000145">
    <property type="term" value="C:exocyst"/>
    <property type="evidence" value="ECO:0007669"/>
    <property type="project" value="InterPro"/>
</dbReference>
<dbReference type="EMBL" id="JACGWJ010000002">
    <property type="protein sequence ID" value="KAL0436835.1"/>
    <property type="molecule type" value="Genomic_DNA"/>
</dbReference>
<feature type="region of interest" description="Disordered" evidence="4">
    <location>
        <begin position="147"/>
        <end position="169"/>
    </location>
</feature>
<proteinExistence type="inferred from homology"/>
<dbReference type="InterPro" id="IPR046364">
    <property type="entry name" value="Exo70_C"/>
</dbReference>
<dbReference type="SUPFAM" id="SSF74788">
    <property type="entry name" value="Cullin repeat-like"/>
    <property type="match status" value="1"/>
</dbReference>
<dbReference type="InterPro" id="IPR016159">
    <property type="entry name" value="Cullin_repeat-like_dom_sf"/>
</dbReference>
<evidence type="ECO:0000256" key="1">
    <source>
        <dbReference type="ARBA" id="ARBA00006756"/>
    </source>
</evidence>
<feature type="domain" description="Exocyst complex subunit Exo70 C-terminal" evidence="5">
    <location>
        <begin position="243"/>
        <end position="293"/>
    </location>
</feature>
<keyword evidence="3" id="KW-0268">Exocytosis</keyword>
<keyword evidence="2 3" id="KW-0813">Transport</keyword>
<evidence type="ECO:0000259" key="5">
    <source>
        <dbReference type="Pfam" id="PF03081"/>
    </source>
</evidence>
<evidence type="ECO:0000256" key="4">
    <source>
        <dbReference type="SAM" id="MobiDB-lite"/>
    </source>
</evidence>
<comment type="caution">
    <text evidence="6">The sequence shown here is derived from an EMBL/GenBank/DDBJ whole genome shotgun (WGS) entry which is preliminary data.</text>
</comment>
<comment type="function">
    <text evidence="3">Component of the exocyst complex.</text>
</comment>
<comment type="similarity">
    <text evidence="1 3">Belongs to the EXO70 family.</text>
</comment>
<dbReference type="Pfam" id="PF20669">
    <property type="entry name" value="Exo70_N"/>
    <property type="match status" value="1"/>
</dbReference>
<organism evidence="6">
    <name type="scientific">Sesamum radiatum</name>
    <name type="common">Black benniseed</name>
    <dbReference type="NCBI Taxonomy" id="300843"/>
    <lineage>
        <taxon>Eukaryota</taxon>
        <taxon>Viridiplantae</taxon>
        <taxon>Streptophyta</taxon>
        <taxon>Embryophyta</taxon>
        <taxon>Tracheophyta</taxon>
        <taxon>Spermatophyta</taxon>
        <taxon>Magnoliopsida</taxon>
        <taxon>eudicotyledons</taxon>
        <taxon>Gunneridae</taxon>
        <taxon>Pentapetalae</taxon>
        <taxon>asterids</taxon>
        <taxon>lamiids</taxon>
        <taxon>Lamiales</taxon>
        <taxon>Pedaliaceae</taxon>
        <taxon>Sesamum</taxon>
    </lineage>
</organism>
<accession>A0AAW2W6C6</accession>
<feature type="compositionally biased region" description="Low complexity" evidence="4">
    <location>
        <begin position="14"/>
        <end position="23"/>
    </location>
</feature>
<sequence>MKDSTLPCDPSSPLPSISTTTPPCAAGQEALSETMIEEIISRAEPIIRKWDLDMGGLQKFSTLFVDDRREAKIYFEAAISLQQAINYHLKENANSEELIRVRKLMRVAMKRLEKEFHTILSANRKNLDSGSVSSRSSRTRSSFSEFFEFSEEEVNPTTPPRTSPTPGGNAKLDAERAKDMAMADLMGIADCMIACGYGRECIRVYKSIRKSMVNESLYHLGVERLSHPQMKKMEWLVLEPKIKRWLRVVKFAVKTLLQGEKILCEIVFSEKVAESCFLDISCDAALNIFSFPEN</sequence>